<protein>
    <submittedName>
        <fullName evidence="1">Zinc knuckle CX2CX4HX4C containing protein</fullName>
    </submittedName>
</protein>
<reference evidence="1" key="2">
    <citation type="submission" date="2022-01" db="EMBL/GenBank/DDBJ databases">
        <authorList>
            <person name="Yamashiro T."/>
            <person name="Shiraishi A."/>
            <person name="Satake H."/>
            <person name="Nakayama K."/>
        </authorList>
    </citation>
    <scope>NUCLEOTIDE SEQUENCE</scope>
</reference>
<dbReference type="PANTHER" id="PTHR31286:SF99">
    <property type="entry name" value="DUF4283 DOMAIN-CONTAINING PROTEIN"/>
    <property type="match status" value="1"/>
</dbReference>
<keyword evidence="2" id="KW-1185">Reference proteome</keyword>
<gene>
    <name evidence="1" type="ORF">Tco_0908087</name>
</gene>
<dbReference type="Proteomes" id="UP001151760">
    <property type="component" value="Unassembled WGS sequence"/>
</dbReference>
<evidence type="ECO:0000313" key="1">
    <source>
        <dbReference type="EMBL" id="GJT27812.1"/>
    </source>
</evidence>
<dbReference type="InterPro" id="IPR040256">
    <property type="entry name" value="At4g02000-like"/>
</dbReference>
<comment type="caution">
    <text evidence="1">The sequence shown here is derived from an EMBL/GenBank/DDBJ whole genome shotgun (WGS) entry which is preliminary data.</text>
</comment>
<dbReference type="PANTHER" id="PTHR31286">
    <property type="entry name" value="GLYCINE-RICH CELL WALL STRUCTURAL PROTEIN 1.8-LIKE"/>
    <property type="match status" value="1"/>
</dbReference>
<dbReference type="EMBL" id="BQNB010014410">
    <property type="protein sequence ID" value="GJT27812.1"/>
    <property type="molecule type" value="Genomic_DNA"/>
</dbReference>
<organism evidence="1 2">
    <name type="scientific">Tanacetum coccineum</name>
    <dbReference type="NCBI Taxonomy" id="301880"/>
    <lineage>
        <taxon>Eukaryota</taxon>
        <taxon>Viridiplantae</taxon>
        <taxon>Streptophyta</taxon>
        <taxon>Embryophyta</taxon>
        <taxon>Tracheophyta</taxon>
        <taxon>Spermatophyta</taxon>
        <taxon>Magnoliopsida</taxon>
        <taxon>eudicotyledons</taxon>
        <taxon>Gunneridae</taxon>
        <taxon>Pentapetalae</taxon>
        <taxon>asterids</taxon>
        <taxon>campanulids</taxon>
        <taxon>Asterales</taxon>
        <taxon>Asteraceae</taxon>
        <taxon>Asteroideae</taxon>
        <taxon>Anthemideae</taxon>
        <taxon>Anthemidinae</taxon>
        <taxon>Tanacetum</taxon>
    </lineage>
</organism>
<proteinExistence type="predicted"/>
<evidence type="ECO:0000313" key="2">
    <source>
        <dbReference type="Proteomes" id="UP001151760"/>
    </source>
</evidence>
<accession>A0ABQ5CNY8</accession>
<sequence length="311" mass="34264">MEKEDLVMAMKSLVDDFNTFITKLNSDDHATNGSSIATAGVSQSVHNIKVSSSFASILQNKPLSKVVKITEMRNKEVVEGAAVAIPFDAEGIEKVLEARPWLIRLVPLILNKWSPNADLKKAEVKTAPVWVKLHHVPIVAYSEVGLSLIMTQIGRPIMLDSYTSNMCLKSWGRSTYARALIEVHADQDLKESIVISIPLGPEKEVSIKAVDNDGFVEVKRKKNKAKQSAQSRMINGVSDMPTSTERVDVVVPKPKVTLKNSFSSLGMDDMDVEQTPEVGKDSEHVLNVSDSEVDEEIILDDRNGKCIPDIT</sequence>
<name>A0ABQ5CNY8_9ASTR</name>
<reference evidence="1" key="1">
    <citation type="journal article" date="2022" name="Int. J. Mol. Sci.">
        <title>Draft Genome of Tanacetum Coccineum: Genomic Comparison of Closely Related Tanacetum-Family Plants.</title>
        <authorList>
            <person name="Yamashiro T."/>
            <person name="Shiraishi A."/>
            <person name="Nakayama K."/>
            <person name="Satake H."/>
        </authorList>
    </citation>
    <scope>NUCLEOTIDE SEQUENCE</scope>
</reference>